<comment type="subcellular location">
    <subcellularLocation>
        <location evidence="1">Cytoplasm</location>
    </subcellularLocation>
</comment>
<dbReference type="GO" id="GO:0004719">
    <property type="term" value="F:protein-L-isoaspartate (D-aspartate) O-methyltransferase activity"/>
    <property type="evidence" value="ECO:0007669"/>
    <property type="project" value="UniProtKB-EC"/>
</dbReference>
<evidence type="ECO:0000313" key="9">
    <source>
        <dbReference type="EMBL" id="JAS94314.1"/>
    </source>
</evidence>
<feature type="chain" id="PRO_5008585624" description="protein-L-isoaspartate(D-aspartate) O-methyltransferase" evidence="8">
    <location>
        <begin position="20"/>
        <end position="162"/>
    </location>
</feature>
<evidence type="ECO:0000256" key="8">
    <source>
        <dbReference type="SAM" id="SignalP"/>
    </source>
</evidence>
<accession>A0A1B6J561</accession>
<keyword evidence="5" id="KW-0489">Methyltransferase</keyword>
<protein>
    <recommendedName>
        <fullName evidence="3">protein-L-isoaspartate(D-aspartate) O-methyltransferase</fullName>
        <ecNumber evidence="3">2.1.1.77</ecNumber>
    </recommendedName>
</protein>
<dbReference type="AlphaFoldDB" id="A0A1B6J561"/>
<dbReference type="PANTHER" id="PTHR11579">
    <property type="entry name" value="PROTEIN-L-ISOASPARTATE O-METHYLTRANSFERASE"/>
    <property type="match status" value="1"/>
</dbReference>
<dbReference type="EMBL" id="GECU01013392">
    <property type="protein sequence ID" value="JAS94314.1"/>
    <property type="molecule type" value="Transcribed_RNA"/>
</dbReference>
<reference evidence="9" key="1">
    <citation type="submission" date="2015-11" db="EMBL/GenBank/DDBJ databases">
        <title>De novo transcriptome assembly of four potential Pierce s Disease insect vectors from Arizona vineyards.</title>
        <authorList>
            <person name="Tassone E.E."/>
        </authorList>
    </citation>
    <scope>NUCLEOTIDE SEQUENCE</scope>
</reference>
<name>A0A1B6J561_9HEMI</name>
<dbReference type="EC" id="2.1.1.77" evidence="3"/>
<dbReference type="PANTHER" id="PTHR11579:SF0">
    <property type="entry name" value="PROTEIN-L-ISOASPARTATE(D-ASPARTATE) O-METHYLTRANSFERASE"/>
    <property type="match status" value="1"/>
</dbReference>
<dbReference type="Gene3D" id="3.40.50.150">
    <property type="entry name" value="Vaccinia Virus protein VP39"/>
    <property type="match status" value="1"/>
</dbReference>
<feature type="signal peptide" evidence="8">
    <location>
        <begin position="1"/>
        <end position="19"/>
    </location>
</feature>
<proteinExistence type="inferred from homology"/>
<evidence type="ECO:0000256" key="4">
    <source>
        <dbReference type="ARBA" id="ARBA00022490"/>
    </source>
</evidence>
<sequence>MFVWVLLKLLLLQNIAVEGMWRYLRCPQNQKELVDLLEDNGDVRDKRVAQVLHSVDRGHYCCDADTPYVDGPLPIGYGATISAPHMHAYCLEKLKRHLKEGSKAMDVGSGSGYMAVCMALMVGDAGLVVGVEHMPQLLNLSIDNVLSDNPDLYNSGRLHLVG</sequence>
<gene>
    <name evidence="9" type="ORF">g.25962</name>
</gene>
<dbReference type="InterPro" id="IPR029063">
    <property type="entry name" value="SAM-dependent_MTases_sf"/>
</dbReference>
<dbReference type="InterPro" id="IPR000682">
    <property type="entry name" value="PCMT"/>
</dbReference>
<comment type="similarity">
    <text evidence="2">Belongs to the methyltransferase superfamily. L-isoaspartyl/D-aspartyl protein methyltransferase family.</text>
</comment>
<evidence type="ECO:0000256" key="6">
    <source>
        <dbReference type="ARBA" id="ARBA00022679"/>
    </source>
</evidence>
<dbReference type="Pfam" id="PF01135">
    <property type="entry name" value="PCMT"/>
    <property type="match status" value="1"/>
</dbReference>
<evidence type="ECO:0000256" key="5">
    <source>
        <dbReference type="ARBA" id="ARBA00022603"/>
    </source>
</evidence>
<keyword evidence="4" id="KW-0963">Cytoplasm</keyword>
<evidence type="ECO:0000256" key="3">
    <source>
        <dbReference type="ARBA" id="ARBA00011890"/>
    </source>
</evidence>
<evidence type="ECO:0000256" key="2">
    <source>
        <dbReference type="ARBA" id="ARBA00005369"/>
    </source>
</evidence>
<dbReference type="SUPFAM" id="SSF53335">
    <property type="entry name" value="S-adenosyl-L-methionine-dependent methyltransferases"/>
    <property type="match status" value="1"/>
</dbReference>
<keyword evidence="7" id="KW-0949">S-adenosyl-L-methionine</keyword>
<keyword evidence="8" id="KW-0732">Signal</keyword>
<dbReference type="GO" id="GO:0032259">
    <property type="term" value="P:methylation"/>
    <property type="evidence" value="ECO:0007669"/>
    <property type="project" value="UniProtKB-KW"/>
</dbReference>
<evidence type="ECO:0000256" key="7">
    <source>
        <dbReference type="ARBA" id="ARBA00022691"/>
    </source>
</evidence>
<organism evidence="9">
    <name type="scientific">Homalodisca liturata</name>
    <dbReference type="NCBI Taxonomy" id="320908"/>
    <lineage>
        <taxon>Eukaryota</taxon>
        <taxon>Metazoa</taxon>
        <taxon>Ecdysozoa</taxon>
        <taxon>Arthropoda</taxon>
        <taxon>Hexapoda</taxon>
        <taxon>Insecta</taxon>
        <taxon>Pterygota</taxon>
        <taxon>Neoptera</taxon>
        <taxon>Paraneoptera</taxon>
        <taxon>Hemiptera</taxon>
        <taxon>Auchenorrhyncha</taxon>
        <taxon>Membracoidea</taxon>
        <taxon>Cicadellidae</taxon>
        <taxon>Cicadellinae</taxon>
        <taxon>Proconiini</taxon>
        <taxon>Homalodisca</taxon>
    </lineage>
</organism>
<keyword evidence="6" id="KW-0808">Transferase</keyword>
<dbReference type="GO" id="GO:0005737">
    <property type="term" value="C:cytoplasm"/>
    <property type="evidence" value="ECO:0007669"/>
    <property type="project" value="UniProtKB-SubCell"/>
</dbReference>
<evidence type="ECO:0000256" key="1">
    <source>
        <dbReference type="ARBA" id="ARBA00004496"/>
    </source>
</evidence>